<organism evidence="1">
    <name type="scientific">uncultured Caudovirales phage</name>
    <dbReference type="NCBI Taxonomy" id="2100421"/>
    <lineage>
        <taxon>Viruses</taxon>
        <taxon>Duplodnaviria</taxon>
        <taxon>Heunggongvirae</taxon>
        <taxon>Uroviricota</taxon>
        <taxon>Caudoviricetes</taxon>
        <taxon>Peduoviridae</taxon>
        <taxon>Maltschvirus</taxon>
        <taxon>Maltschvirus maltsch</taxon>
    </lineage>
</organism>
<name>A0A6J5NQT2_9CAUD</name>
<reference evidence="1" key="1">
    <citation type="submission" date="2020-04" db="EMBL/GenBank/DDBJ databases">
        <authorList>
            <person name="Chiriac C."/>
            <person name="Salcher M."/>
            <person name="Ghai R."/>
            <person name="Kavagutti S V."/>
        </authorList>
    </citation>
    <scope>NUCLEOTIDE SEQUENCE</scope>
</reference>
<evidence type="ECO:0000313" key="1">
    <source>
        <dbReference type="EMBL" id="CAB4160036.1"/>
    </source>
</evidence>
<sequence length="141" mass="16536">MIVKKIKSLIVDYLKSELGRAYIANLESSLALLTIIFEESKQSLALGNADALDEFSDRAIKVNESLSLKNIQYFFDNRYLIALLNQKDKDEFLKSVMEMRQYIVTEYSDQYNEMNMQLYSMVVFSEQEDDETPLDKKKKYQ</sequence>
<accession>A0A6J5NQT2</accession>
<dbReference type="EMBL" id="LR796696">
    <property type="protein sequence ID" value="CAB4160036.1"/>
    <property type="molecule type" value="Genomic_DNA"/>
</dbReference>
<gene>
    <name evidence="1" type="ORF">UFOVP724_52</name>
</gene>
<protein>
    <submittedName>
        <fullName evidence="1">Uncharacterized protein</fullName>
    </submittedName>
</protein>
<proteinExistence type="predicted"/>